<name>A0A485LYW6_9ZZZZ</name>
<organism evidence="5">
    <name type="scientific">anaerobic digester metagenome</name>
    <dbReference type="NCBI Taxonomy" id="1263854"/>
    <lineage>
        <taxon>unclassified sequences</taxon>
        <taxon>metagenomes</taxon>
        <taxon>ecological metagenomes</taxon>
    </lineage>
</organism>
<keyword evidence="1" id="KW-0597">Phosphoprotein</keyword>
<dbReference type="InterPro" id="IPR000792">
    <property type="entry name" value="Tscrpt_reg_LuxR_C"/>
</dbReference>
<dbReference type="PANTHER" id="PTHR43214">
    <property type="entry name" value="TWO-COMPONENT RESPONSE REGULATOR"/>
    <property type="match status" value="1"/>
</dbReference>
<dbReference type="PRINTS" id="PR00038">
    <property type="entry name" value="HTHLUXR"/>
</dbReference>
<dbReference type="CDD" id="cd17535">
    <property type="entry name" value="REC_NarL-like"/>
    <property type="match status" value="1"/>
</dbReference>
<dbReference type="PROSITE" id="PS50110">
    <property type="entry name" value="RESPONSE_REGULATORY"/>
    <property type="match status" value="1"/>
</dbReference>
<protein>
    <submittedName>
        <fullName evidence="5">Two-component response regulator (YhcY)</fullName>
    </submittedName>
</protein>
<dbReference type="PANTHER" id="PTHR43214:SF43">
    <property type="entry name" value="TWO-COMPONENT RESPONSE REGULATOR"/>
    <property type="match status" value="1"/>
</dbReference>
<dbReference type="InterPro" id="IPR016032">
    <property type="entry name" value="Sig_transdc_resp-reg_C-effctor"/>
</dbReference>
<dbReference type="EMBL" id="CAADRN010000148">
    <property type="protein sequence ID" value="VFU13854.1"/>
    <property type="molecule type" value="Genomic_DNA"/>
</dbReference>
<proteinExistence type="predicted"/>
<sequence length="233" mass="25813">MEASLYGVNDMNEFLKSEIKVLLVDDDPLVRRSLRMILELHDISVVGEATNGEDAVEAVLKLKPSMVLMDVNMPKMDGIQAARLIKSKFPAIHVIILTVHNEHSKVVQAIRDGCSAYVLKDSSPEQLIEIVESVAEGRYFVDTSIANQLLVNLVQGTPPQQPPKDPSQLTVREKEVLQLIVNGLSNKEIAFRLNITLRTVKAHVSSILMKLNVSDRTQAAVLAIQEKFLEPGN</sequence>
<dbReference type="AlphaFoldDB" id="A0A485LYW6"/>
<dbReference type="SMART" id="SM00421">
    <property type="entry name" value="HTH_LUXR"/>
    <property type="match status" value="1"/>
</dbReference>
<accession>A0A485LYW6</accession>
<dbReference type="Pfam" id="PF00196">
    <property type="entry name" value="GerE"/>
    <property type="match status" value="1"/>
</dbReference>
<dbReference type="GO" id="GO:0000160">
    <property type="term" value="P:phosphorelay signal transduction system"/>
    <property type="evidence" value="ECO:0007669"/>
    <property type="project" value="InterPro"/>
</dbReference>
<evidence type="ECO:0000256" key="2">
    <source>
        <dbReference type="ARBA" id="ARBA00023125"/>
    </source>
</evidence>
<dbReference type="Gene3D" id="3.40.50.2300">
    <property type="match status" value="1"/>
</dbReference>
<evidence type="ECO:0000256" key="1">
    <source>
        <dbReference type="ARBA" id="ARBA00022553"/>
    </source>
</evidence>
<dbReference type="SUPFAM" id="SSF52172">
    <property type="entry name" value="CheY-like"/>
    <property type="match status" value="1"/>
</dbReference>
<dbReference type="Pfam" id="PF00072">
    <property type="entry name" value="Response_reg"/>
    <property type="match status" value="1"/>
</dbReference>
<keyword evidence="2" id="KW-0238">DNA-binding</keyword>
<dbReference type="InterPro" id="IPR011006">
    <property type="entry name" value="CheY-like_superfamily"/>
</dbReference>
<feature type="domain" description="HTH luxR-type" evidence="3">
    <location>
        <begin position="162"/>
        <end position="227"/>
    </location>
</feature>
<dbReference type="InterPro" id="IPR001789">
    <property type="entry name" value="Sig_transdc_resp-reg_receiver"/>
</dbReference>
<dbReference type="PROSITE" id="PS00622">
    <property type="entry name" value="HTH_LUXR_1"/>
    <property type="match status" value="1"/>
</dbReference>
<dbReference type="CDD" id="cd06170">
    <property type="entry name" value="LuxR_C_like"/>
    <property type="match status" value="1"/>
</dbReference>
<reference evidence="5" key="1">
    <citation type="submission" date="2019-03" db="EMBL/GenBank/DDBJ databases">
        <authorList>
            <person name="Hao L."/>
        </authorList>
    </citation>
    <scope>NUCLEOTIDE SEQUENCE</scope>
</reference>
<dbReference type="GO" id="GO:0003677">
    <property type="term" value="F:DNA binding"/>
    <property type="evidence" value="ECO:0007669"/>
    <property type="project" value="UniProtKB-KW"/>
</dbReference>
<feature type="domain" description="Response regulatory" evidence="4">
    <location>
        <begin position="20"/>
        <end position="135"/>
    </location>
</feature>
<dbReference type="PROSITE" id="PS50043">
    <property type="entry name" value="HTH_LUXR_2"/>
    <property type="match status" value="1"/>
</dbReference>
<dbReference type="SMART" id="SM00448">
    <property type="entry name" value="REC"/>
    <property type="match status" value="1"/>
</dbReference>
<dbReference type="SUPFAM" id="SSF46894">
    <property type="entry name" value="C-terminal effector domain of the bipartite response regulators"/>
    <property type="match status" value="1"/>
</dbReference>
<evidence type="ECO:0000313" key="5">
    <source>
        <dbReference type="EMBL" id="VFU13854.1"/>
    </source>
</evidence>
<dbReference type="InterPro" id="IPR058245">
    <property type="entry name" value="NreC/VraR/RcsB-like_REC"/>
</dbReference>
<dbReference type="GO" id="GO:0006355">
    <property type="term" value="P:regulation of DNA-templated transcription"/>
    <property type="evidence" value="ECO:0007669"/>
    <property type="project" value="InterPro"/>
</dbReference>
<evidence type="ECO:0000259" key="4">
    <source>
        <dbReference type="PROSITE" id="PS50110"/>
    </source>
</evidence>
<gene>
    <name evidence="5" type="primary">YhcY</name>
    <name evidence="5" type="ORF">SCFA_2310011</name>
</gene>
<evidence type="ECO:0000259" key="3">
    <source>
        <dbReference type="PROSITE" id="PS50043"/>
    </source>
</evidence>
<dbReference type="InterPro" id="IPR039420">
    <property type="entry name" value="WalR-like"/>
</dbReference>